<dbReference type="EMBL" id="JALNTZ010000007">
    <property type="protein sequence ID" value="KAJ3646756.1"/>
    <property type="molecule type" value="Genomic_DNA"/>
</dbReference>
<evidence type="ECO:0000313" key="3">
    <source>
        <dbReference type="Proteomes" id="UP001168821"/>
    </source>
</evidence>
<dbReference type="Proteomes" id="UP001168821">
    <property type="component" value="Unassembled WGS sequence"/>
</dbReference>
<feature type="region of interest" description="Disordered" evidence="1">
    <location>
        <begin position="49"/>
        <end position="89"/>
    </location>
</feature>
<name>A0AA38I048_9CUCU</name>
<dbReference type="AlphaFoldDB" id="A0AA38I048"/>
<gene>
    <name evidence="2" type="ORF">Zmor_024329</name>
</gene>
<feature type="compositionally biased region" description="Low complexity" evidence="1">
    <location>
        <begin position="57"/>
        <end position="66"/>
    </location>
</feature>
<reference evidence="2" key="1">
    <citation type="journal article" date="2023" name="G3 (Bethesda)">
        <title>Whole genome assemblies of Zophobas morio and Tenebrio molitor.</title>
        <authorList>
            <person name="Kaur S."/>
            <person name="Stinson S.A."/>
            <person name="diCenzo G.C."/>
        </authorList>
    </citation>
    <scope>NUCLEOTIDE SEQUENCE</scope>
    <source>
        <strain evidence="2">QUZm001</strain>
    </source>
</reference>
<evidence type="ECO:0000256" key="1">
    <source>
        <dbReference type="SAM" id="MobiDB-lite"/>
    </source>
</evidence>
<accession>A0AA38I048</accession>
<dbReference type="PANTHER" id="PTHR47331">
    <property type="entry name" value="PHD-TYPE DOMAIN-CONTAINING PROTEIN"/>
    <property type="match status" value="1"/>
</dbReference>
<evidence type="ECO:0000313" key="2">
    <source>
        <dbReference type="EMBL" id="KAJ3646756.1"/>
    </source>
</evidence>
<protein>
    <submittedName>
        <fullName evidence="2">Uncharacterized protein</fullName>
    </submittedName>
</protein>
<dbReference type="PANTHER" id="PTHR47331:SF1">
    <property type="entry name" value="GAG-LIKE PROTEIN"/>
    <property type="match status" value="1"/>
</dbReference>
<organism evidence="2 3">
    <name type="scientific">Zophobas morio</name>
    <dbReference type="NCBI Taxonomy" id="2755281"/>
    <lineage>
        <taxon>Eukaryota</taxon>
        <taxon>Metazoa</taxon>
        <taxon>Ecdysozoa</taxon>
        <taxon>Arthropoda</taxon>
        <taxon>Hexapoda</taxon>
        <taxon>Insecta</taxon>
        <taxon>Pterygota</taxon>
        <taxon>Neoptera</taxon>
        <taxon>Endopterygota</taxon>
        <taxon>Coleoptera</taxon>
        <taxon>Polyphaga</taxon>
        <taxon>Cucujiformia</taxon>
        <taxon>Tenebrionidae</taxon>
        <taxon>Zophobas</taxon>
    </lineage>
</organism>
<proteinExistence type="predicted"/>
<sequence>MVSENLDTNIRKAFEAKIQSNSIPTYKELINFVTEQCKTFEVVGAAETSNTSKSRLKSPPSKRSNSFLTKTKENNSLGSSQKGLPPAPTCPLSQRSYLLSRCGEFLAQDIQQKYDTIKSLERCFNCLGNHFLTSCSSTNTCKYCSGKHHTLLHTEKDSTKEITPNSTTLTVSCQTTNNRSY</sequence>
<comment type="caution">
    <text evidence="2">The sequence shown here is derived from an EMBL/GenBank/DDBJ whole genome shotgun (WGS) entry which is preliminary data.</text>
</comment>
<keyword evidence="3" id="KW-1185">Reference proteome</keyword>